<feature type="repeat" description="RCC1" evidence="2">
    <location>
        <begin position="136"/>
        <end position="195"/>
    </location>
</feature>
<dbReference type="AlphaFoldDB" id="A0A8H7BQN5"/>
<dbReference type="SUPFAM" id="SSF50985">
    <property type="entry name" value="RCC1/BLIP-II"/>
    <property type="match status" value="1"/>
</dbReference>
<dbReference type="PROSITE" id="PS50012">
    <property type="entry name" value="RCC1_3"/>
    <property type="match status" value="2"/>
</dbReference>
<keyword evidence="4" id="KW-1185">Reference proteome</keyword>
<dbReference type="InterPro" id="IPR051210">
    <property type="entry name" value="Ub_ligase/GEF_domain"/>
</dbReference>
<protein>
    <recommendedName>
        <fullName evidence="5">Regulator of chromosome condensation</fullName>
    </recommendedName>
</protein>
<dbReference type="InterPro" id="IPR009091">
    <property type="entry name" value="RCC1/BLIP-II"/>
</dbReference>
<proteinExistence type="predicted"/>
<evidence type="ECO:0000256" key="2">
    <source>
        <dbReference type="PROSITE-ProRule" id="PRU00235"/>
    </source>
</evidence>
<feature type="repeat" description="RCC1" evidence="2">
    <location>
        <begin position="80"/>
        <end position="136"/>
    </location>
</feature>
<sequence>MTEDKQVERHGYAEAPYLLPQQPVTSMVALEDYLGVIDDQGSGKVDVYLGKTFHRTLNIPSVLSMAGSQAHVIFLTAGNDPIYAIGSNRFSQLGMDYHTVQSITVDPEPVTYFSGLSSQQGTVACGLFHSAVLLDGDLYTFGWRKDGRLGRPEDEAEDDDIVGLAIFLNEEGEEVEINAMKIACGATHTLIVDDKGFVWSCGSSKLN</sequence>
<dbReference type="OrthoDB" id="5370059at2759"/>
<evidence type="ECO:0000313" key="3">
    <source>
        <dbReference type="EMBL" id="KAF7726819.1"/>
    </source>
</evidence>
<accession>A0A8H7BQN5</accession>
<name>A0A8H7BQN5_9FUNG</name>
<evidence type="ECO:0000313" key="4">
    <source>
        <dbReference type="Proteomes" id="UP000605846"/>
    </source>
</evidence>
<dbReference type="PANTHER" id="PTHR22870:SF445">
    <property type="match status" value="1"/>
</dbReference>
<dbReference type="Pfam" id="PF00415">
    <property type="entry name" value="RCC1"/>
    <property type="match status" value="1"/>
</dbReference>
<dbReference type="Gene3D" id="2.130.10.30">
    <property type="entry name" value="Regulator of chromosome condensation 1/beta-lactamase-inhibitor protein II"/>
    <property type="match status" value="1"/>
</dbReference>
<dbReference type="PANTHER" id="PTHR22870">
    <property type="entry name" value="REGULATOR OF CHROMOSOME CONDENSATION"/>
    <property type="match status" value="1"/>
</dbReference>
<evidence type="ECO:0000256" key="1">
    <source>
        <dbReference type="ARBA" id="ARBA00022737"/>
    </source>
</evidence>
<gene>
    <name evidence="3" type="ORF">EC973_008420</name>
</gene>
<organism evidence="3 4">
    <name type="scientific">Apophysomyces ossiformis</name>
    <dbReference type="NCBI Taxonomy" id="679940"/>
    <lineage>
        <taxon>Eukaryota</taxon>
        <taxon>Fungi</taxon>
        <taxon>Fungi incertae sedis</taxon>
        <taxon>Mucoromycota</taxon>
        <taxon>Mucoromycotina</taxon>
        <taxon>Mucoromycetes</taxon>
        <taxon>Mucorales</taxon>
        <taxon>Mucorineae</taxon>
        <taxon>Mucoraceae</taxon>
        <taxon>Apophysomyces</taxon>
    </lineage>
</organism>
<dbReference type="InterPro" id="IPR000408">
    <property type="entry name" value="Reg_chr_condens"/>
</dbReference>
<dbReference type="EMBL" id="JABAYA010000071">
    <property type="protein sequence ID" value="KAF7726819.1"/>
    <property type="molecule type" value="Genomic_DNA"/>
</dbReference>
<keyword evidence="1" id="KW-0677">Repeat</keyword>
<evidence type="ECO:0008006" key="5">
    <source>
        <dbReference type="Google" id="ProtNLM"/>
    </source>
</evidence>
<reference evidence="3" key="1">
    <citation type="submission" date="2020-01" db="EMBL/GenBank/DDBJ databases">
        <title>Genome Sequencing of Three Apophysomyces-Like Fungal Strains Confirms a Novel Fungal Genus in the Mucoromycota with divergent Burkholderia-like Endosymbiotic Bacteria.</title>
        <authorList>
            <person name="Stajich J.E."/>
            <person name="Macias A.M."/>
            <person name="Carter-House D."/>
            <person name="Lovett B."/>
            <person name="Kasson L.R."/>
            <person name="Berry K."/>
            <person name="Grigoriev I."/>
            <person name="Chang Y."/>
            <person name="Spatafora J."/>
            <person name="Kasson M.T."/>
        </authorList>
    </citation>
    <scope>NUCLEOTIDE SEQUENCE</scope>
    <source>
        <strain evidence="3">NRRL A-21654</strain>
    </source>
</reference>
<dbReference type="Proteomes" id="UP000605846">
    <property type="component" value="Unassembled WGS sequence"/>
</dbReference>
<comment type="caution">
    <text evidence="3">The sequence shown here is derived from an EMBL/GenBank/DDBJ whole genome shotgun (WGS) entry which is preliminary data.</text>
</comment>